<evidence type="ECO:0008006" key="4">
    <source>
        <dbReference type="Google" id="ProtNLM"/>
    </source>
</evidence>
<dbReference type="RefSeq" id="WP_114671221.1">
    <property type="nucleotide sequence ID" value="NZ_CALTYN010000331.1"/>
</dbReference>
<organism evidence="2 3">
    <name type="scientific">Deinococcus wulumuqiensis</name>
    <dbReference type="NCBI Taxonomy" id="980427"/>
    <lineage>
        <taxon>Bacteria</taxon>
        <taxon>Thermotogati</taxon>
        <taxon>Deinococcota</taxon>
        <taxon>Deinococci</taxon>
        <taxon>Deinococcales</taxon>
        <taxon>Deinococcaceae</taxon>
        <taxon>Deinococcus</taxon>
    </lineage>
</organism>
<dbReference type="STRING" id="1288484.GCA_000348665_01321"/>
<feature type="chain" id="PRO_5016815955" description="Bioflim formation protein" evidence="1">
    <location>
        <begin position="22"/>
        <end position="137"/>
    </location>
</feature>
<proteinExistence type="predicted"/>
<sequence>MRQLQMVAALALMSLSGTVGATTWAGADVSTAGYGVRLGSSLLAVPRIGALGVEGSAEKGWQGANRYAAALTLRDLNLPLTKVDAFASAGAEYRQGLNLYAEGGLRGPVLGPLGWRAYARGTLTGHFGAGVGLELRF</sequence>
<feature type="signal peptide" evidence="1">
    <location>
        <begin position="1"/>
        <end position="21"/>
    </location>
</feature>
<reference evidence="2 3" key="1">
    <citation type="submission" date="2018-07" db="EMBL/GenBank/DDBJ databases">
        <title>Complete Genome and Methylome Analysis of Deinococcus wulumuqiensis NEB 479.</title>
        <authorList>
            <person name="Fomenkov A."/>
            <person name="Luyten Y."/>
            <person name="Vincze T."/>
            <person name="Anton B.P."/>
            <person name="Clark T."/>
            <person name="Roberts R.J."/>
            <person name="Morgan R.D."/>
        </authorList>
    </citation>
    <scope>NUCLEOTIDE SEQUENCE [LARGE SCALE GENOMIC DNA]</scope>
    <source>
        <strain evidence="2 3">NEB 479</strain>
    </source>
</reference>
<keyword evidence="1" id="KW-0732">Signal</keyword>
<name>A0A345IEN5_9DEIO</name>
<dbReference type="AlphaFoldDB" id="A0A345IEN5"/>
<evidence type="ECO:0000313" key="3">
    <source>
        <dbReference type="Proteomes" id="UP000253744"/>
    </source>
</evidence>
<evidence type="ECO:0000256" key="1">
    <source>
        <dbReference type="SAM" id="SignalP"/>
    </source>
</evidence>
<protein>
    <recommendedName>
        <fullName evidence="4">Bioflim formation protein</fullName>
    </recommendedName>
</protein>
<dbReference type="EMBL" id="CP031158">
    <property type="protein sequence ID" value="AXG98157.1"/>
    <property type="molecule type" value="Genomic_DNA"/>
</dbReference>
<dbReference type="Proteomes" id="UP000253744">
    <property type="component" value="Chromosome"/>
</dbReference>
<accession>A0A345IEN5</accession>
<dbReference type="KEGG" id="dwu:DVJ83_02165"/>
<gene>
    <name evidence="2" type="ORF">DVJ83_02165</name>
</gene>
<evidence type="ECO:0000313" key="2">
    <source>
        <dbReference type="EMBL" id="AXG98157.1"/>
    </source>
</evidence>